<gene>
    <name evidence="1" type="ORF">A3A43_02855</name>
</gene>
<protein>
    <submittedName>
        <fullName evidence="1">Uncharacterized protein</fullName>
    </submittedName>
</protein>
<dbReference type="AlphaFoldDB" id="A0A1G2CHU0"/>
<accession>A0A1G2CHU0</accession>
<dbReference type="Proteomes" id="UP000178495">
    <property type="component" value="Unassembled WGS sequence"/>
</dbReference>
<comment type="caution">
    <text evidence="1">The sequence shown here is derived from an EMBL/GenBank/DDBJ whole genome shotgun (WGS) entry which is preliminary data.</text>
</comment>
<evidence type="ECO:0000313" key="1">
    <source>
        <dbReference type="EMBL" id="OGZ00973.1"/>
    </source>
</evidence>
<name>A0A1G2CHU0_9BACT</name>
<proteinExistence type="predicted"/>
<sequence>MLGLYGDRTFFELMLVEGCDAVAFGSGPRVGMERVAHIVAFYRKERIVATLEKKKVWLDHGGSCRICKHMQHWWFDSRAKRYLSRWRVQLGEPRSLRSILDGWDFPPESAA</sequence>
<reference evidence="1 2" key="1">
    <citation type="journal article" date="2016" name="Nat. Commun.">
        <title>Thousands of microbial genomes shed light on interconnected biogeochemical processes in an aquifer system.</title>
        <authorList>
            <person name="Anantharaman K."/>
            <person name="Brown C.T."/>
            <person name="Hug L.A."/>
            <person name="Sharon I."/>
            <person name="Castelle C.J."/>
            <person name="Probst A.J."/>
            <person name="Thomas B.C."/>
            <person name="Singh A."/>
            <person name="Wilkins M.J."/>
            <person name="Karaoz U."/>
            <person name="Brodie E.L."/>
            <person name="Williams K.H."/>
            <person name="Hubbard S.S."/>
            <person name="Banfield J.F."/>
        </authorList>
    </citation>
    <scope>NUCLEOTIDE SEQUENCE [LARGE SCALE GENOMIC DNA]</scope>
</reference>
<evidence type="ECO:0000313" key="2">
    <source>
        <dbReference type="Proteomes" id="UP000178495"/>
    </source>
</evidence>
<organism evidence="1 2">
    <name type="scientific">Candidatus Liptonbacteria bacterium RIFCSPLOWO2_01_FULL_56_20</name>
    <dbReference type="NCBI Taxonomy" id="1798652"/>
    <lineage>
        <taxon>Bacteria</taxon>
        <taxon>Candidatus Liptoniibacteriota</taxon>
    </lineage>
</organism>
<dbReference type="EMBL" id="MHLC01000023">
    <property type="protein sequence ID" value="OGZ00973.1"/>
    <property type="molecule type" value="Genomic_DNA"/>
</dbReference>